<dbReference type="Proteomes" id="UP000654918">
    <property type="component" value="Unassembled WGS sequence"/>
</dbReference>
<dbReference type="AlphaFoldDB" id="A0A8H6N8I6"/>
<feature type="domain" description="PcRGLX/YetA-like central beta-sandwich" evidence="3">
    <location>
        <begin position="133"/>
        <end position="498"/>
    </location>
</feature>
<dbReference type="InterPro" id="IPR045793">
    <property type="entry name" value="PcRGLX/YetA-like"/>
</dbReference>
<dbReference type="EMBL" id="WIGO01000214">
    <property type="protein sequence ID" value="KAF6823355.1"/>
    <property type="molecule type" value="Genomic_DNA"/>
</dbReference>
<evidence type="ECO:0000259" key="3">
    <source>
        <dbReference type="Pfam" id="PF21345"/>
    </source>
</evidence>
<dbReference type="InterPro" id="IPR048330">
    <property type="entry name" value="PcRGLX/YetA_2nd"/>
</dbReference>
<evidence type="ECO:0000313" key="5">
    <source>
        <dbReference type="EMBL" id="KAF6823355.1"/>
    </source>
</evidence>
<dbReference type="Pfam" id="PF21346">
    <property type="entry name" value="PcRGLX_3rd"/>
    <property type="match status" value="1"/>
</dbReference>
<dbReference type="Pfam" id="PF19501">
    <property type="entry name" value="PcRGLX_1st"/>
    <property type="match status" value="1"/>
</dbReference>
<evidence type="ECO:0000259" key="2">
    <source>
        <dbReference type="Pfam" id="PF19501"/>
    </source>
</evidence>
<proteinExistence type="predicted"/>
<name>A0A8H6N8I6_9PEZI</name>
<evidence type="ECO:0000313" key="6">
    <source>
        <dbReference type="Proteomes" id="UP000654918"/>
    </source>
</evidence>
<dbReference type="InterPro" id="IPR048331">
    <property type="entry name" value="PcRGLX/YetA_3rd"/>
</dbReference>
<organism evidence="5 6">
    <name type="scientific">Colletotrichum plurivorum</name>
    <dbReference type="NCBI Taxonomy" id="2175906"/>
    <lineage>
        <taxon>Eukaryota</taxon>
        <taxon>Fungi</taxon>
        <taxon>Dikarya</taxon>
        <taxon>Ascomycota</taxon>
        <taxon>Pezizomycotina</taxon>
        <taxon>Sordariomycetes</taxon>
        <taxon>Hypocreomycetidae</taxon>
        <taxon>Glomerellales</taxon>
        <taxon>Glomerellaceae</taxon>
        <taxon>Colletotrichum</taxon>
        <taxon>Colletotrichum orchidearum species complex</taxon>
    </lineage>
</organism>
<evidence type="ECO:0000259" key="4">
    <source>
        <dbReference type="Pfam" id="PF21346"/>
    </source>
</evidence>
<evidence type="ECO:0008006" key="7">
    <source>
        <dbReference type="Google" id="ProtNLM"/>
    </source>
</evidence>
<gene>
    <name evidence="5" type="ORF">CPLU01_11436</name>
</gene>
<protein>
    <recommendedName>
        <fullName evidence="7">Tat pathway signal sequence domain protein</fullName>
    </recommendedName>
</protein>
<keyword evidence="6" id="KW-1185">Reference proteome</keyword>
<feature type="chain" id="PRO_5034979474" description="Tat pathway signal sequence domain protein" evidence="1">
    <location>
        <begin position="21"/>
        <end position="927"/>
    </location>
</feature>
<reference evidence="5" key="1">
    <citation type="journal article" date="2020" name="Phytopathology">
        <title>Genome Sequence Resources of Colletotrichum truncatum, C. plurivorum, C. musicola, and C. sojae: Four Species Pathogenic to Soybean (Glycine max).</title>
        <authorList>
            <person name="Rogerio F."/>
            <person name="Boufleur T.R."/>
            <person name="Ciampi-Guillardi M."/>
            <person name="Sukno S.A."/>
            <person name="Thon M.R."/>
            <person name="Massola Junior N.S."/>
            <person name="Baroncelli R."/>
        </authorList>
    </citation>
    <scope>NUCLEOTIDE SEQUENCE</scope>
    <source>
        <strain evidence="5">LFN00145</strain>
    </source>
</reference>
<dbReference type="PANTHER" id="PTHR40081">
    <property type="entry name" value="CONCANAVALIN A-LIKE LECTIN/GLUCANASE"/>
    <property type="match status" value="1"/>
</dbReference>
<dbReference type="Pfam" id="PF21345">
    <property type="entry name" value="PcRGLX_2nd"/>
    <property type="match status" value="1"/>
</dbReference>
<evidence type="ECO:0000256" key="1">
    <source>
        <dbReference type="SAM" id="SignalP"/>
    </source>
</evidence>
<accession>A0A8H6N8I6</accession>
<feature type="signal peptide" evidence="1">
    <location>
        <begin position="1"/>
        <end position="20"/>
    </location>
</feature>
<dbReference type="InterPro" id="IPR048329">
    <property type="entry name" value="PcRGLX_1st"/>
</dbReference>
<feature type="domain" description="PcRGLX/YetA-like N-terminal RIFT barrel" evidence="2">
    <location>
        <begin position="31"/>
        <end position="111"/>
    </location>
</feature>
<dbReference type="PANTHER" id="PTHR40081:SF1">
    <property type="entry name" value="TAT PATHWAY SIGNAL SEQUENCE DOMAIN PROTEIN"/>
    <property type="match status" value="1"/>
</dbReference>
<keyword evidence="1" id="KW-0732">Signal</keyword>
<feature type="domain" description="PcRGLX/YetA-like C-terminal alpha/alpha toroid" evidence="4">
    <location>
        <begin position="507"/>
        <end position="926"/>
    </location>
</feature>
<comment type="caution">
    <text evidence="5">The sequence shown here is derived from an EMBL/GenBank/DDBJ whole genome shotgun (WGS) entry which is preliminary data.</text>
</comment>
<sequence length="927" mass="102426">MYSLASLFLCLCLLSQASYSQSSNGNGTSSSIQVRWISDAPTSITGTTFGVPWPEGKHFFNQTTFSLSGAGSNAVPLQTWVTGYWRDGSIKWTGHAIPASDSPSAQYIVSATPSSSLKYRRQPTQRRQTENGISVKESTSDITVNTGKIEVTFPKEGNAVISSIKAAGKVVGRNGKLVLHSQSAVADDIASRAATDVQHHNFESAVESVTVSKEGTVRALVTVRGKFKSISGGHDDWLPFVLRFYLYSGSDSIRLIHSIVFDGVKDKDFISGLGIQFAVPLGDEELYNRHARLAGVEGGFLTEAVQGITGLRRDPGEEVRKAQIQGLKTPDISTWDERVSSRMQWIPVWNDFSLRQLTPDGFHLKKRTKPGQGWLDVSSGGRSGGLAYLGGATKGGIGLGLRDFWKQFPTGLEISNAGSDEEDSQVTLWLYSPDAEPLDLRSYHDGMDQDTYEKQLDALEITYEDFEPGFDSPTGIAKTSEIYIFAFDKTPSSEVLSARGESMNIPLVLYPEPSYVQETMALGSYWSVPDTSNAKAAAIESNLNFLVDFYQWQIDHHQWYGFLHYGDFMHSYDTDRHTWKYDIGGYAWDNSELSPDLFFWQQFIRTGRPDLYRFAEALTRHTGEVDVYHIGAWKGLGTRHGVQHWVDSAKQVRIAQPQYRKYFFYVSGGDERVGELLDEALDTDKTYGTVDAGRKVRDDGWLPEPGQPTSVALGTDWSALAAGWLIAWERRGTRWEEARHKLTRTMAGIANMTNGFVTGSGLYDIENGEMGPPPSDPDNKGHVSVGNLGAMFGQVEVLSEIIEYVGDDLPDGFVDAWLDYCFYHGAGAAAQQARYGSRFSSRNLVQGHSRLAAYFAKQRDNSTVAERAWNEFYNADGFKADDAWATVEVKGPNVLAPIEEASFVSTNAAALYGLAAIQNLALIPEYL</sequence>